<dbReference type="EMBL" id="CATQJA010001023">
    <property type="protein sequence ID" value="CAJ0565332.1"/>
    <property type="molecule type" value="Genomic_DNA"/>
</dbReference>
<evidence type="ECO:0000313" key="4">
    <source>
        <dbReference type="Proteomes" id="UP001177023"/>
    </source>
</evidence>
<accession>A0AA36DC98</accession>
<organism evidence="3 4">
    <name type="scientific">Mesorhabditis spiculigera</name>
    <dbReference type="NCBI Taxonomy" id="96644"/>
    <lineage>
        <taxon>Eukaryota</taxon>
        <taxon>Metazoa</taxon>
        <taxon>Ecdysozoa</taxon>
        <taxon>Nematoda</taxon>
        <taxon>Chromadorea</taxon>
        <taxon>Rhabditida</taxon>
        <taxon>Rhabditina</taxon>
        <taxon>Rhabditomorpha</taxon>
        <taxon>Rhabditoidea</taxon>
        <taxon>Rhabditidae</taxon>
        <taxon>Mesorhabditinae</taxon>
        <taxon>Mesorhabditis</taxon>
    </lineage>
</organism>
<keyword evidence="4" id="KW-1185">Reference proteome</keyword>
<evidence type="ECO:0000256" key="1">
    <source>
        <dbReference type="SAM" id="SignalP"/>
    </source>
</evidence>
<proteinExistence type="predicted"/>
<protein>
    <submittedName>
        <fullName evidence="3">Uncharacterized protein</fullName>
    </submittedName>
</protein>
<gene>
    <name evidence="3" type="ORF">MSPICULIGERA_LOCUS22896</name>
    <name evidence="2" type="ORF">MSPICULIGERA_LOCUS3974</name>
</gene>
<evidence type="ECO:0000313" key="2">
    <source>
        <dbReference type="EMBL" id="CAJ0565332.1"/>
    </source>
</evidence>
<keyword evidence="1" id="KW-0732">Signal</keyword>
<evidence type="ECO:0000313" key="3">
    <source>
        <dbReference type="EMBL" id="CAJ0584857.1"/>
    </source>
</evidence>
<reference evidence="3" key="1">
    <citation type="submission" date="2023-06" db="EMBL/GenBank/DDBJ databases">
        <authorList>
            <person name="Delattre M."/>
        </authorList>
    </citation>
    <scope>NUCLEOTIDE SEQUENCE</scope>
    <source>
        <strain evidence="3">AF72</strain>
    </source>
</reference>
<name>A0AA36DC98_9BILA</name>
<feature type="chain" id="PRO_5041588898" evidence="1">
    <location>
        <begin position="23"/>
        <end position="102"/>
    </location>
</feature>
<comment type="caution">
    <text evidence="3">The sequence shown here is derived from an EMBL/GenBank/DDBJ whole genome shotgun (WGS) entry which is preliminary data.</text>
</comment>
<feature type="signal peptide" evidence="1">
    <location>
        <begin position="1"/>
        <end position="22"/>
    </location>
</feature>
<feature type="non-terminal residue" evidence="3">
    <location>
        <position position="1"/>
    </location>
</feature>
<dbReference type="AlphaFoldDB" id="A0AA36DC98"/>
<sequence length="102" mass="11449">MSIRSPALVAGALLLLCSALMAEELPDDAAFQREARNFPYSINLVKLLPPTRERVYVANDARSLKAAEDDLNSILESLDANSPSRKQKRYACRFKFCRIFDA</sequence>
<dbReference type="EMBL" id="CATQJA010002701">
    <property type="protein sequence ID" value="CAJ0584857.1"/>
    <property type="molecule type" value="Genomic_DNA"/>
</dbReference>
<dbReference type="Proteomes" id="UP001177023">
    <property type="component" value="Unassembled WGS sequence"/>
</dbReference>